<evidence type="ECO:0000313" key="3">
    <source>
        <dbReference type="Proteomes" id="UP000094849"/>
    </source>
</evidence>
<reference evidence="2 3" key="1">
    <citation type="submission" date="2016-03" db="EMBL/GenBank/DDBJ databases">
        <title>Chemosynthetic sulphur-oxidizing symbionts of marine invertebrate animals are capable of nitrogen fixation.</title>
        <authorList>
            <person name="Petersen J.M."/>
            <person name="Kemper A."/>
            <person name="Gruber-Vodicka H."/>
            <person name="Cardini U."/>
            <person name="Geest Mvander."/>
            <person name="Kleiner M."/>
            <person name="Bulgheresi S."/>
            <person name="Fussmann M."/>
            <person name="Herbold C."/>
            <person name="Seah B.K.B."/>
            <person name="Antony C.Paul."/>
            <person name="Liu D."/>
            <person name="Belitz A."/>
            <person name="Weber M."/>
        </authorList>
    </citation>
    <scope>NUCLEOTIDE SEQUENCE [LARGE SCALE GENOMIC DNA]</scope>
    <source>
        <strain evidence="2">G_D</strain>
    </source>
</reference>
<dbReference type="AlphaFoldDB" id="A0A1E2UQW7"/>
<dbReference type="STRING" id="1818881.A3196_08990"/>
<name>A0A1E2UQW7_9GAMM</name>
<dbReference type="EMBL" id="LVJZ01000003">
    <property type="protein sequence ID" value="ODB96884.1"/>
    <property type="molecule type" value="Genomic_DNA"/>
</dbReference>
<evidence type="ECO:0000259" key="1">
    <source>
        <dbReference type="Pfam" id="PF18593"/>
    </source>
</evidence>
<sequence length="93" mass="10889">MRMNKEALNYFFKGYFHQDWFAEYGIFENAVRDFCDNESESRVTSVKIAIDELIAHGDVTEQMIYEFGGYVKPSALDFTPEEWLTKVVEIMGE</sequence>
<dbReference type="Proteomes" id="UP000094849">
    <property type="component" value="Unassembled WGS sequence"/>
</dbReference>
<proteinExistence type="predicted"/>
<dbReference type="InterPro" id="IPR041129">
    <property type="entry name" value="CdiI_2"/>
</dbReference>
<comment type="caution">
    <text evidence="2">The sequence shown here is derived from an EMBL/GenBank/DDBJ whole genome shotgun (WGS) entry which is preliminary data.</text>
</comment>
<evidence type="ECO:0000313" key="2">
    <source>
        <dbReference type="EMBL" id="ODB96884.1"/>
    </source>
</evidence>
<accession>A0A1E2UQW7</accession>
<gene>
    <name evidence="2" type="ORF">A3196_08990</name>
</gene>
<dbReference type="Pfam" id="PF18593">
    <property type="entry name" value="CdiI_2"/>
    <property type="match status" value="1"/>
</dbReference>
<keyword evidence="3" id="KW-1185">Reference proteome</keyword>
<protein>
    <recommendedName>
        <fullName evidence="1">CdiI immunity protein domain-containing protein</fullName>
    </recommendedName>
</protein>
<organism evidence="2 3">
    <name type="scientific">Candidatus Thiodiazotropha endoloripes</name>
    <dbReference type="NCBI Taxonomy" id="1818881"/>
    <lineage>
        <taxon>Bacteria</taxon>
        <taxon>Pseudomonadati</taxon>
        <taxon>Pseudomonadota</taxon>
        <taxon>Gammaproteobacteria</taxon>
        <taxon>Chromatiales</taxon>
        <taxon>Sedimenticolaceae</taxon>
        <taxon>Candidatus Thiodiazotropha</taxon>
    </lineage>
</organism>
<feature type="domain" description="CdiI immunity protein" evidence="1">
    <location>
        <begin position="6"/>
        <end position="89"/>
    </location>
</feature>